<gene>
    <name evidence="2" type="ORF">JP75_06175</name>
</gene>
<dbReference type="RefSeq" id="WP_035080518.1">
    <property type="nucleotide sequence ID" value="NZ_JQGC01000004.1"/>
</dbReference>
<evidence type="ECO:0000259" key="1">
    <source>
        <dbReference type="Pfam" id="PF01402"/>
    </source>
</evidence>
<accession>A0A087M526</accession>
<dbReference type="InterPro" id="IPR010985">
    <property type="entry name" value="Ribbon_hlx_hlx"/>
</dbReference>
<comment type="caution">
    <text evidence="2">The sequence shown here is derived from an EMBL/GenBank/DDBJ whole genome shotgun (WGS) entry which is preliminary data.</text>
</comment>
<dbReference type="OrthoDB" id="5298181at2"/>
<dbReference type="GO" id="GO:0006355">
    <property type="term" value="P:regulation of DNA-templated transcription"/>
    <property type="evidence" value="ECO:0007669"/>
    <property type="project" value="InterPro"/>
</dbReference>
<dbReference type="Pfam" id="PF01402">
    <property type="entry name" value="RHH_1"/>
    <property type="match status" value="1"/>
</dbReference>
<keyword evidence="3" id="KW-1185">Reference proteome</keyword>
<proteinExistence type="predicted"/>
<dbReference type="CDD" id="cd22233">
    <property type="entry name" value="RHH_CopAso-like"/>
    <property type="match status" value="1"/>
</dbReference>
<dbReference type="Proteomes" id="UP000028981">
    <property type="component" value="Unassembled WGS sequence"/>
</dbReference>
<reference evidence="2 3" key="1">
    <citation type="submission" date="2014-08" db="EMBL/GenBank/DDBJ databases">
        <authorList>
            <person name="Hassan Y.I."/>
            <person name="Lepp D."/>
            <person name="Zhou T."/>
        </authorList>
    </citation>
    <scope>NUCLEOTIDE SEQUENCE [LARGE SCALE GENOMIC DNA]</scope>
    <source>
        <strain evidence="2 3">IFO13584</strain>
    </source>
</reference>
<dbReference type="InterPro" id="IPR002145">
    <property type="entry name" value="CopG"/>
</dbReference>
<protein>
    <submittedName>
        <fullName evidence="2">CopG family transcriptional regulator</fullName>
    </submittedName>
</protein>
<dbReference type="Gene3D" id="1.10.1220.10">
    <property type="entry name" value="Met repressor-like"/>
    <property type="match status" value="1"/>
</dbReference>
<dbReference type="EMBL" id="JQGC01000004">
    <property type="protein sequence ID" value="KFL31979.1"/>
    <property type="molecule type" value="Genomic_DNA"/>
</dbReference>
<dbReference type="SUPFAM" id="SSF47598">
    <property type="entry name" value="Ribbon-helix-helix"/>
    <property type="match status" value="1"/>
</dbReference>
<sequence>MAVSVKLDDDLRERIQSLAESKQRSAHWIMREAIRGYVEREEARRQFDEDTLASWKHYQETGLHLTGEEVFAWMETWGTDEETDAPPCHT</sequence>
<organism evidence="2 3">
    <name type="scientific">Devosia riboflavina</name>
    <dbReference type="NCBI Taxonomy" id="46914"/>
    <lineage>
        <taxon>Bacteria</taxon>
        <taxon>Pseudomonadati</taxon>
        <taxon>Pseudomonadota</taxon>
        <taxon>Alphaproteobacteria</taxon>
        <taxon>Hyphomicrobiales</taxon>
        <taxon>Devosiaceae</taxon>
        <taxon>Devosia</taxon>
    </lineage>
</organism>
<dbReference type="STRING" id="46914.JP75_06175"/>
<evidence type="ECO:0000313" key="3">
    <source>
        <dbReference type="Proteomes" id="UP000028981"/>
    </source>
</evidence>
<evidence type="ECO:0000313" key="2">
    <source>
        <dbReference type="EMBL" id="KFL31979.1"/>
    </source>
</evidence>
<dbReference type="AlphaFoldDB" id="A0A087M526"/>
<name>A0A087M526_9HYPH</name>
<feature type="domain" description="Ribbon-helix-helix protein CopG" evidence="1">
    <location>
        <begin position="2"/>
        <end position="41"/>
    </location>
</feature>
<dbReference type="InterPro" id="IPR013321">
    <property type="entry name" value="Arc_rbn_hlx_hlx"/>
</dbReference>